<evidence type="ECO:0000256" key="7">
    <source>
        <dbReference type="ARBA" id="ARBA00025902"/>
    </source>
</evidence>
<comment type="function">
    <text evidence="6">Component of the post-replicative DNA mismatch repair system (MMR). Heterodimerizes with MSH2 to form MutS beta, which binds to DNA mismatches thereby initiating DNA repair. MSH3 provides substrate-binding and substrate specificity to the complex. When bound, the MutS beta heterodimer bends the DNA helix and shields approximately 20 base pairs. Acts mainly to repair insertion-deletion loops (IDLs) from 2 to 13 nucleotides in size, but can also repair base-base and single insertion-deletion mismatches that occur during replication. After mismatch binding, forms a ternary complex with the MutL alpha heterodimer, which is thought to be responsible for directing the downstream MMR events, including strand discrimination, excision, and resynthesis. ATP binding and hydrolysis play a pivotal role in mismatch repair functions.</text>
</comment>
<keyword evidence="2" id="KW-0547">Nucleotide-binding</keyword>
<dbReference type="Pfam" id="PF01624">
    <property type="entry name" value="MutS_I"/>
    <property type="match status" value="1"/>
</dbReference>
<evidence type="ECO:0008006" key="13">
    <source>
        <dbReference type="Google" id="ProtNLM"/>
    </source>
</evidence>
<dbReference type="PANTHER" id="PTHR11361:SF148">
    <property type="entry name" value="DNA MISMATCH REPAIR PROTEIN MSH6"/>
    <property type="match status" value="1"/>
</dbReference>
<gene>
    <name evidence="11" type="ORF">AC631_04596</name>
</gene>
<evidence type="ECO:0000259" key="10">
    <source>
        <dbReference type="Pfam" id="PF05188"/>
    </source>
</evidence>
<evidence type="ECO:0000256" key="6">
    <source>
        <dbReference type="ARBA" id="ARBA00025373"/>
    </source>
</evidence>
<sequence length="623" mass="70196">MSLKLRKPSTPNKNGNKINGPSSGSGSKKKQLSLMSFFKPATKPGQESSPLKSKINNEVKDGSDKENENSMLEDTQLTDTPLTSETSAAVDTTCKISNPEFPKSSPVKEEKQQEIPKKPLSDSSNNAVLNSSPVSKRRPNKSISYAGSDVEEDTNISSVSRKRRKIVESDDDEDEFNLEDVEDDQDDDMSDFIADDNEESEIENGDDDDEDVVEEEEIAIRKSKKKSKTVAKSEVKEGNVDSVSPDRSSLGSKFKANSSYIASSNSLPKPKVSSPSSTTIKNNKFSKENEERYQWLVNIKDAEKRTPDDPNYDSRTLFVPSSAWSKFTAFEKQYWEIKSKMWDTVVFFKKGKFYELYENDAMIANSQFDLKIAGGGRANMKLAGIPEMSFDYWAKEFINLGYKVARVDQKETLLAKEMRGGSTKEEKIIKRELTGVLTGGTLTDLNMISDDMSIYCLSIKEEQLDDGSKVFGIAFVDTATSELNLIEFSDDNECTKLDTLITQIRPKEVLCEKNNLCSIANKILKFNAHNSNQIWNNLNPISEFWDYDSTLENLVKSKYYEAEDLDDYSHFPKILVNFKDNHKCAFNAFGGLLYYLKSLKLDESIMTLGNIDEYVISKILLNI</sequence>
<dbReference type="GO" id="GO:0032301">
    <property type="term" value="C:MutSalpha complex"/>
    <property type="evidence" value="ECO:0007669"/>
    <property type="project" value="TreeGrafter"/>
</dbReference>
<dbReference type="AlphaFoldDB" id="A0A0V1PTS4"/>
<dbReference type="GO" id="GO:0030983">
    <property type="term" value="F:mismatched DNA binding"/>
    <property type="evidence" value="ECO:0007669"/>
    <property type="project" value="InterPro"/>
</dbReference>
<dbReference type="GO" id="GO:0006298">
    <property type="term" value="P:mismatch repair"/>
    <property type="evidence" value="ECO:0007669"/>
    <property type="project" value="InterPro"/>
</dbReference>
<evidence type="ECO:0000256" key="4">
    <source>
        <dbReference type="ARBA" id="ARBA00022840"/>
    </source>
</evidence>
<protein>
    <recommendedName>
        <fullName evidence="13">DNA mismatch repair protein MutS-like N-terminal domain-containing protein</fullName>
    </recommendedName>
</protein>
<keyword evidence="5" id="KW-0238">DNA-binding</keyword>
<comment type="subunit">
    <text evidence="7">Heterodimer consisting of MSH2-MSH3 (MutS beta). Forms a ternary complex with MutL alpha (MLH1-PMS1).</text>
</comment>
<dbReference type="OrthoDB" id="10252754at2759"/>
<evidence type="ECO:0000256" key="8">
    <source>
        <dbReference type="SAM" id="MobiDB-lite"/>
    </source>
</evidence>
<feature type="compositionally biased region" description="Polar residues" evidence="8">
    <location>
        <begin position="121"/>
        <end position="134"/>
    </location>
</feature>
<name>A0A0V1PTS4_9ASCO</name>
<feature type="compositionally biased region" description="Polar residues" evidence="8">
    <location>
        <begin position="45"/>
        <end position="54"/>
    </location>
</feature>
<reference evidence="11 12" key="1">
    <citation type="submission" date="2015-11" db="EMBL/GenBank/DDBJ databases">
        <title>The genome of Debaryomyces fabryi.</title>
        <authorList>
            <person name="Tafer H."/>
            <person name="Lopandic K."/>
        </authorList>
    </citation>
    <scope>NUCLEOTIDE SEQUENCE [LARGE SCALE GENOMIC DNA]</scope>
    <source>
        <strain evidence="11 12">CBS 789</strain>
    </source>
</reference>
<keyword evidence="4" id="KW-0067">ATP-binding</keyword>
<dbReference type="InterPro" id="IPR007695">
    <property type="entry name" value="DNA_mismatch_repair_MutS-lik_N"/>
</dbReference>
<dbReference type="InterPro" id="IPR007860">
    <property type="entry name" value="DNA_mmatch_repair_MutS_con_dom"/>
</dbReference>
<evidence type="ECO:0000259" key="9">
    <source>
        <dbReference type="Pfam" id="PF01624"/>
    </source>
</evidence>
<keyword evidence="3" id="KW-0227">DNA damage</keyword>
<feature type="compositionally biased region" description="Low complexity" evidence="8">
    <location>
        <begin position="263"/>
        <end position="277"/>
    </location>
</feature>
<dbReference type="SUPFAM" id="SSF55271">
    <property type="entry name" value="DNA repair protein MutS, domain I"/>
    <property type="match status" value="1"/>
</dbReference>
<dbReference type="GeneID" id="26841605"/>
<dbReference type="PIRSF" id="PIRSF037677">
    <property type="entry name" value="DNA_mis_repair_Msh6"/>
    <property type="match status" value="1"/>
</dbReference>
<dbReference type="RefSeq" id="XP_015465758.1">
    <property type="nucleotide sequence ID" value="XM_015613425.1"/>
</dbReference>
<comment type="similarity">
    <text evidence="1">Belongs to the DNA mismatch repair MutS family.</text>
</comment>
<dbReference type="Gene3D" id="3.40.1170.10">
    <property type="entry name" value="DNA repair protein MutS, domain I"/>
    <property type="match status" value="1"/>
</dbReference>
<evidence type="ECO:0000256" key="5">
    <source>
        <dbReference type="ARBA" id="ARBA00023125"/>
    </source>
</evidence>
<dbReference type="Proteomes" id="UP000054251">
    <property type="component" value="Unassembled WGS sequence"/>
</dbReference>
<evidence type="ECO:0000256" key="1">
    <source>
        <dbReference type="ARBA" id="ARBA00006271"/>
    </source>
</evidence>
<evidence type="ECO:0000256" key="2">
    <source>
        <dbReference type="ARBA" id="ARBA00022741"/>
    </source>
</evidence>
<evidence type="ECO:0000313" key="11">
    <source>
        <dbReference type="EMBL" id="KRZ99655.1"/>
    </source>
</evidence>
<feature type="compositionally biased region" description="Low complexity" evidence="8">
    <location>
        <begin position="11"/>
        <end position="26"/>
    </location>
</feature>
<feature type="compositionally biased region" description="Polar residues" evidence="8">
    <location>
        <begin position="69"/>
        <end position="96"/>
    </location>
</feature>
<dbReference type="InterPro" id="IPR036678">
    <property type="entry name" value="MutS_con_dom_sf"/>
</dbReference>
<proteinExistence type="inferred from homology"/>
<dbReference type="FunFam" id="3.40.1170.10:FF:000002">
    <property type="entry name" value="DNA mismatch repair protein"/>
    <property type="match status" value="1"/>
</dbReference>
<feature type="compositionally biased region" description="Polar residues" evidence="8">
    <location>
        <begin position="241"/>
        <end position="262"/>
    </location>
</feature>
<evidence type="ECO:0000313" key="12">
    <source>
        <dbReference type="Proteomes" id="UP000054251"/>
    </source>
</evidence>
<organism evidence="11 12">
    <name type="scientific">Debaryomyces fabryi</name>
    <dbReference type="NCBI Taxonomy" id="58627"/>
    <lineage>
        <taxon>Eukaryota</taxon>
        <taxon>Fungi</taxon>
        <taxon>Dikarya</taxon>
        <taxon>Ascomycota</taxon>
        <taxon>Saccharomycotina</taxon>
        <taxon>Pichiomycetes</taxon>
        <taxon>Debaryomycetaceae</taxon>
        <taxon>Debaryomyces</taxon>
    </lineage>
</organism>
<evidence type="ECO:0000256" key="3">
    <source>
        <dbReference type="ARBA" id="ARBA00022763"/>
    </source>
</evidence>
<feature type="domain" description="DNA mismatch repair protein MutS-like N-terminal" evidence="9">
    <location>
        <begin position="328"/>
        <end position="444"/>
    </location>
</feature>
<dbReference type="Gene3D" id="3.30.420.110">
    <property type="entry name" value="MutS, connector domain"/>
    <property type="match status" value="1"/>
</dbReference>
<feature type="compositionally biased region" description="Acidic residues" evidence="8">
    <location>
        <begin position="169"/>
        <end position="217"/>
    </location>
</feature>
<feature type="compositionally biased region" description="Basic and acidic residues" evidence="8">
    <location>
        <begin position="106"/>
        <end position="120"/>
    </location>
</feature>
<dbReference type="SUPFAM" id="SSF53150">
    <property type="entry name" value="DNA repair protein MutS, domain II"/>
    <property type="match status" value="1"/>
</dbReference>
<dbReference type="InterPro" id="IPR017261">
    <property type="entry name" value="DNA_mismatch_repair_MutS/MSH"/>
</dbReference>
<dbReference type="EMBL" id="LMYN01000128">
    <property type="protein sequence ID" value="KRZ99655.1"/>
    <property type="molecule type" value="Genomic_DNA"/>
</dbReference>
<dbReference type="GO" id="GO:0005524">
    <property type="term" value="F:ATP binding"/>
    <property type="evidence" value="ECO:0007669"/>
    <property type="project" value="UniProtKB-KW"/>
</dbReference>
<dbReference type="InterPro" id="IPR016151">
    <property type="entry name" value="DNA_mismatch_repair_MutS_N"/>
</dbReference>
<dbReference type="PANTHER" id="PTHR11361">
    <property type="entry name" value="DNA MISMATCH REPAIR PROTEIN MUTS FAMILY MEMBER"/>
    <property type="match status" value="1"/>
</dbReference>
<dbReference type="GO" id="GO:0140664">
    <property type="term" value="F:ATP-dependent DNA damage sensor activity"/>
    <property type="evidence" value="ECO:0007669"/>
    <property type="project" value="InterPro"/>
</dbReference>
<comment type="caution">
    <text evidence="11">The sequence shown here is derived from an EMBL/GenBank/DDBJ whole genome shotgun (WGS) entry which is preliminary data.</text>
</comment>
<dbReference type="InterPro" id="IPR045076">
    <property type="entry name" value="MutS"/>
</dbReference>
<feature type="compositionally biased region" description="Basic and acidic residues" evidence="8">
    <location>
        <begin position="55"/>
        <end position="68"/>
    </location>
</feature>
<feature type="domain" description="DNA mismatch repair protein MutS connector" evidence="10">
    <location>
        <begin position="455"/>
        <end position="602"/>
    </location>
</feature>
<dbReference type="Pfam" id="PF05188">
    <property type="entry name" value="MutS_II"/>
    <property type="match status" value="1"/>
</dbReference>
<feature type="region of interest" description="Disordered" evidence="8">
    <location>
        <begin position="1"/>
        <end position="285"/>
    </location>
</feature>
<keyword evidence="12" id="KW-1185">Reference proteome</keyword>
<accession>A0A0V1PTS4</accession>